<feature type="compositionally biased region" description="Low complexity" evidence="2">
    <location>
        <begin position="1482"/>
        <end position="1494"/>
    </location>
</feature>
<accession>A0A078A0P6</accession>
<feature type="compositionally biased region" description="Low complexity" evidence="2">
    <location>
        <begin position="532"/>
        <end position="541"/>
    </location>
</feature>
<feature type="compositionally biased region" description="Polar residues" evidence="2">
    <location>
        <begin position="1"/>
        <end position="10"/>
    </location>
</feature>
<proteinExistence type="predicted"/>
<feature type="compositionally biased region" description="Basic and acidic residues" evidence="2">
    <location>
        <begin position="437"/>
        <end position="451"/>
    </location>
</feature>
<feature type="region of interest" description="Disordered" evidence="2">
    <location>
        <begin position="307"/>
        <end position="351"/>
    </location>
</feature>
<feature type="compositionally biased region" description="Basic and acidic residues" evidence="2">
    <location>
        <begin position="1154"/>
        <end position="1165"/>
    </location>
</feature>
<feature type="region of interest" description="Disordered" evidence="2">
    <location>
        <begin position="1"/>
        <end position="29"/>
    </location>
</feature>
<gene>
    <name evidence="3" type="primary">Contig500.g554</name>
    <name evidence="3" type="ORF">STYLEM_4771</name>
</gene>
<feature type="compositionally biased region" description="Polar residues" evidence="2">
    <location>
        <begin position="1466"/>
        <end position="1478"/>
    </location>
</feature>
<dbReference type="EMBL" id="CCKQ01004615">
    <property type="protein sequence ID" value="CDW75776.1"/>
    <property type="molecule type" value="Genomic_DNA"/>
</dbReference>
<feature type="region of interest" description="Disordered" evidence="2">
    <location>
        <begin position="422"/>
        <end position="478"/>
    </location>
</feature>
<reference evidence="3 4" key="1">
    <citation type="submission" date="2014-06" db="EMBL/GenBank/DDBJ databases">
        <authorList>
            <person name="Swart Estienne"/>
        </authorList>
    </citation>
    <scope>NUCLEOTIDE SEQUENCE [LARGE SCALE GENOMIC DNA]</scope>
    <source>
        <strain evidence="3 4">130c</strain>
    </source>
</reference>
<evidence type="ECO:0000256" key="2">
    <source>
        <dbReference type="SAM" id="MobiDB-lite"/>
    </source>
</evidence>
<keyword evidence="4" id="KW-1185">Reference proteome</keyword>
<feature type="region of interest" description="Disordered" evidence="2">
    <location>
        <begin position="492"/>
        <end position="519"/>
    </location>
</feature>
<dbReference type="Proteomes" id="UP000039865">
    <property type="component" value="Unassembled WGS sequence"/>
</dbReference>
<feature type="coiled-coil region" evidence="1">
    <location>
        <begin position="1543"/>
        <end position="1577"/>
    </location>
</feature>
<feature type="compositionally biased region" description="Polar residues" evidence="2">
    <location>
        <begin position="307"/>
        <end position="325"/>
    </location>
</feature>
<feature type="compositionally biased region" description="Basic and acidic residues" evidence="2">
    <location>
        <begin position="776"/>
        <end position="792"/>
    </location>
</feature>
<feature type="compositionally biased region" description="Basic and acidic residues" evidence="2">
    <location>
        <begin position="1269"/>
        <end position="1280"/>
    </location>
</feature>
<dbReference type="InParanoid" id="A0A078A0P6"/>
<evidence type="ECO:0000313" key="4">
    <source>
        <dbReference type="Proteomes" id="UP000039865"/>
    </source>
</evidence>
<feature type="compositionally biased region" description="Polar residues" evidence="2">
    <location>
        <begin position="897"/>
        <end position="911"/>
    </location>
</feature>
<name>A0A078A0P6_STYLE</name>
<feature type="region of interest" description="Disordered" evidence="2">
    <location>
        <begin position="1269"/>
        <end position="1297"/>
    </location>
</feature>
<organism evidence="3 4">
    <name type="scientific">Stylonychia lemnae</name>
    <name type="common">Ciliate</name>
    <dbReference type="NCBI Taxonomy" id="5949"/>
    <lineage>
        <taxon>Eukaryota</taxon>
        <taxon>Sar</taxon>
        <taxon>Alveolata</taxon>
        <taxon>Ciliophora</taxon>
        <taxon>Intramacronucleata</taxon>
        <taxon>Spirotrichea</taxon>
        <taxon>Stichotrichia</taxon>
        <taxon>Sporadotrichida</taxon>
        <taxon>Oxytrichidae</taxon>
        <taxon>Stylonychinae</taxon>
        <taxon>Stylonychia</taxon>
    </lineage>
</organism>
<evidence type="ECO:0000256" key="1">
    <source>
        <dbReference type="SAM" id="Coils"/>
    </source>
</evidence>
<feature type="region of interest" description="Disordered" evidence="2">
    <location>
        <begin position="774"/>
        <end position="812"/>
    </location>
</feature>
<evidence type="ECO:0000313" key="3">
    <source>
        <dbReference type="EMBL" id="CDW75776.1"/>
    </source>
</evidence>
<keyword evidence="1" id="KW-0175">Coiled coil</keyword>
<feature type="coiled-coil region" evidence="1">
    <location>
        <begin position="922"/>
        <end position="949"/>
    </location>
</feature>
<feature type="region of interest" description="Disordered" evidence="2">
    <location>
        <begin position="1466"/>
        <end position="1494"/>
    </location>
</feature>
<feature type="region of interest" description="Disordered" evidence="2">
    <location>
        <begin position="532"/>
        <end position="552"/>
    </location>
</feature>
<feature type="region of interest" description="Disordered" evidence="2">
    <location>
        <begin position="1144"/>
        <end position="1174"/>
    </location>
</feature>
<protein>
    <submittedName>
        <fullName evidence="3">Uncharacterized protein</fullName>
    </submittedName>
</protein>
<feature type="region of interest" description="Disordered" evidence="2">
    <location>
        <begin position="897"/>
        <end position="916"/>
    </location>
</feature>
<feature type="compositionally biased region" description="Polar residues" evidence="2">
    <location>
        <begin position="1144"/>
        <end position="1153"/>
    </location>
</feature>
<sequence>MTDRTQSSYSRVRKSNLNEDNFQMGDERGGSTSIIMNSGDGIMAQYLQNANPYQNNTTEQNQIQLEEYQNEYEHQQENPFLEYNNENYGNLDVENLEISFEDEVYNALGKSQKLRKSDQFSDRPLSNLDDPMIGIDIDEGHKNSEFNNITPLRETVKLSEHNKFTNSAFKGITQTLNFHDPSPKLDLGIEDNPDTHANLNNNYFDPAYQLDQDEIDKILQQNNVSPLRNAEIEQEQKDGQKLNLVSDFNFDFVDDDNVGEGQVFEEGTGEMNFKDEYGVDLVIAEDELFQNLEKRRQITLENQMETAQMNAQSNRVGNKKQTSSALGRYEGNNKEKKSLLSSSKKSKLSRLKQKNKLSFNDYYQLNNKTATNRNIITKQNSVISSGDSNRSDYKQQSYTVMETKSSNMKLDLLKKKMNSLKNDKKSNSIISQSTKAQDNDSKKFKFKRLELPDDNEDSISGDDKIHKQIPTEGSQKDNIVLHHYIPKFNEIQSKTQLDGKPSPYQPSKKQPENNKEGRNHKKINVQSFDSHISSNNQQSHNHNFKKQSKEPKTAKHYFSNNVTQDLIKEFKTYQTKSKDMISNQQQLAPTTSLKSNPYDKYKQKIVIESKLQNAPIIDIDQAEQIKFQKSTAKYGSNIRINENPSKMKVFPQHSQFQIHQKGTIKSIKVMEKQTLDTSKDDAKFIKEMSKMENKEKQLKTQIDKIHNQIEKRKKDEEAQQIKVQCLYQQKLDDIRKNEKKTSFNGSNLSQAINQSQIKDMKYENATRPKISSTKSTIEHNKIERDNSNKTDKTSVNQVKLKKDQSPDMKPGYQQLNRVNYAKIGINQTPKASFLSAKLNNQERPSKISRQGNMQDAFEPELKDHKSPGYIDKNGDPFTNIQAINKQNVKNQKLENKGTNFVINPNPTNFNGTDEDEGSLVRNEVCDKSHKKLNKNIQALRDQLNENSVKKTELSIERNPQMYKHDSQDDAKNENMNQSIISQKKFIYRPLTASLRPNNKQDESFQSNYPELGEQQQIMNEQSVNSSRLDLKMVAKSSSNRYTREDMMRLKQRVETVSPTKISAQNSLQPQNHLEIIQENSFINPQNLRDKDIKRVSFKDSSKELASQNTLKSTKEIRQDPIVNHNFKYNKDVAEMHLSNPNIVNRKSFEQTFNPKKDGKADEEGKQNQQKQQVRAQSVLQGYKDQIVSRKNKQHLQDRTIAVQSEQQLIDESKRKQYMRSMINTDSNNFKTSILKNATIEPVRIEKIDKNIQNQKINNYTLNETLKVKINQEESKREPRGAQDPNQTINSRDNKSLDKSGIDFLTEARDFTNIISNLKNLLQKGKLSSNSNKSFQTLEQRPSHVQSVNQSYATNSAGLHHKNNISMSQINHQTLEHNHFNQPRISLSSQGHYGKDLAVIHEVVQPYYSNKNQISCDISVVSNQVRPGSKLEERRKRDFDIKLQRDIKALENILTRKHQLQRLASEVSNERTSLNQSTIDGGVRPSSRSSSVQRPSTKLMTGQVTFGNSMIKNSNQTPRGQSFNISRKSTQNNFIAAQPTSENMGTLLQSIKEAEEQLELLKGESNQIEQQIGDLRRLRSPPK</sequence>